<name>A0A8J3QIY7_9ACTN</name>
<keyword evidence="5" id="KW-1185">Reference proteome</keyword>
<feature type="domain" description="N-acetyltransferase" evidence="3">
    <location>
        <begin position="18"/>
        <end position="180"/>
    </location>
</feature>
<organism evidence="4 5">
    <name type="scientific">Rhizocola hellebori</name>
    <dbReference type="NCBI Taxonomy" id="1392758"/>
    <lineage>
        <taxon>Bacteria</taxon>
        <taxon>Bacillati</taxon>
        <taxon>Actinomycetota</taxon>
        <taxon>Actinomycetes</taxon>
        <taxon>Micromonosporales</taxon>
        <taxon>Micromonosporaceae</taxon>
        <taxon>Rhizocola</taxon>
    </lineage>
</organism>
<gene>
    <name evidence="4" type="ORF">Rhe02_83500</name>
</gene>
<dbReference type="SUPFAM" id="SSF55729">
    <property type="entry name" value="Acyl-CoA N-acyltransferases (Nat)"/>
    <property type="match status" value="2"/>
</dbReference>
<comment type="caution">
    <text evidence="4">The sequence shown here is derived from an EMBL/GenBank/DDBJ whole genome shotgun (WGS) entry which is preliminary data.</text>
</comment>
<reference evidence="4" key="1">
    <citation type="submission" date="2021-01" db="EMBL/GenBank/DDBJ databases">
        <title>Whole genome shotgun sequence of Rhizocola hellebori NBRC 109834.</title>
        <authorList>
            <person name="Komaki H."/>
            <person name="Tamura T."/>
        </authorList>
    </citation>
    <scope>NUCLEOTIDE SEQUENCE</scope>
    <source>
        <strain evidence="4">NBRC 109834</strain>
    </source>
</reference>
<dbReference type="GO" id="GO:0016747">
    <property type="term" value="F:acyltransferase activity, transferring groups other than amino-acyl groups"/>
    <property type="evidence" value="ECO:0007669"/>
    <property type="project" value="InterPro"/>
</dbReference>
<evidence type="ECO:0000313" key="5">
    <source>
        <dbReference type="Proteomes" id="UP000612899"/>
    </source>
</evidence>
<dbReference type="PANTHER" id="PTHR43877">
    <property type="entry name" value="AMINOALKYLPHOSPHONATE N-ACETYLTRANSFERASE-RELATED-RELATED"/>
    <property type="match status" value="1"/>
</dbReference>
<dbReference type="AlphaFoldDB" id="A0A8J3QIY7"/>
<sequence length="352" mass="39891">MRLAQSRGTLGRMPLSIIQVDGSDKAALDALCQVTTQVRLSDVPRWRETTPRMLELQVVVPWPGLDLAYYLVERDGEPVGRVALEFPIEENLDMIFADLWVVPSARRQGIGRELFEWLRGIAESRGRKRVLGSTLWELPGIPAPNLAGAAFVESHGFTPALANVTRRLELSTVDEAVLAEMLSQAKEKSAGYRVVRWVGPAPEEYEKDIAYLDSRLMMDAPMGDLDLEPHKADVARLREFAESTARRERIAYHSAAVHEESNRLVAWTTITKEASLAWNAFQQITIVDPDHRGHRLGALVKVENLRFFRESEPTVTAIDTFNAHSNSYMIQINEQMGFRPLYAWQEWKLELQ</sequence>
<keyword evidence="2" id="KW-0012">Acyltransferase</keyword>
<evidence type="ECO:0000256" key="2">
    <source>
        <dbReference type="ARBA" id="ARBA00023315"/>
    </source>
</evidence>
<keyword evidence="1" id="KW-0808">Transferase</keyword>
<dbReference type="InterPro" id="IPR000182">
    <property type="entry name" value="GNAT_dom"/>
</dbReference>
<dbReference type="Gene3D" id="3.40.630.30">
    <property type="match status" value="1"/>
</dbReference>
<evidence type="ECO:0000256" key="1">
    <source>
        <dbReference type="ARBA" id="ARBA00022679"/>
    </source>
</evidence>
<dbReference type="Pfam" id="PF13508">
    <property type="entry name" value="Acetyltransf_7"/>
    <property type="match status" value="1"/>
</dbReference>
<proteinExistence type="predicted"/>
<evidence type="ECO:0000259" key="3">
    <source>
        <dbReference type="PROSITE" id="PS51186"/>
    </source>
</evidence>
<evidence type="ECO:0000313" key="4">
    <source>
        <dbReference type="EMBL" id="GIH10283.1"/>
    </source>
</evidence>
<dbReference type="InterPro" id="IPR050832">
    <property type="entry name" value="Bact_Acetyltransf"/>
</dbReference>
<accession>A0A8J3QIY7</accession>
<dbReference type="CDD" id="cd04301">
    <property type="entry name" value="NAT_SF"/>
    <property type="match status" value="1"/>
</dbReference>
<dbReference type="Proteomes" id="UP000612899">
    <property type="component" value="Unassembled WGS sequence"/>
</dbReference>
<protein>
    <submittedName>
        <fullName evidence="4">GNAT family N-acetyltransferase</fullName>
    </submittedName>
</protein>
<dbReference type="PROSITE" id="PS51186">
    <property type="entry name" value="GNAT"/>
    <property type="match status" value="1"/>
</dbReference>
<dbReference type="EMBL" id="BONY01000089">
    <property type="protein sequence ID" value="GIH10283.1"/>
    <property type="molecule type" value="Genomic_DNA"/>
</dbReference>
<dbReference type="InterPro" id="IPR016181">
    <property type="entry name" value="Acyl_CoA_acyltransferase"/>
</dbReference>